<gene>
    <name evidence="1" type="ORF">QNI16_37665</name>
</gene>
<dbReference type="EMBL" id="JASJOS010000032">
    <property type="protein sequence ID" value="MDJ1486271.1"/>
    <property type="molecule type" value="Genomic_DNA"/>
</dbReference>
<name>A0AAE3UB92_9BACT</name>
<accession>A0AAE3UB92</accession>
<proteinExistence type="predicted"/>
<comment type="caution">
    <text evidence="1">The sequence shown here is derived from an EMBL/GenBank/DDBJ whole genome shotgun (WGS) entry which is preliminary data.</text>
</comment>
<reference evidence="1" key="1">
    <citation type="submission" date="2023-05" db="EMBL/GenBank/DDBJ databases">
        <authorList>
            <person name="Zhang X."/>
        </authorList>
    </citation>
    <scope>NUCLEOTIDE SEQUENCE</scope>
    <source>
        <strain evidence="1">YF14B1</strain>
    </source>
</reference>
<organism evidence="1 2">
    <name type="scientific">Xanthocytophaga flava</name>
    <dbReference type="NCBI Taxonomy" id="3048013"/>
    <lineage>
        <taxon>Bacteria</taxon>
        <taxon>Pseudomonadati</taxon>
        <taxon>Bacteroidota</taxon>
        <taxon>Cytophagia</taxon>
        <taxon>Cytophagales</taxon>
        <taxon>Rhodocytophagaceae</taxon>
        <taxon>Xanthocytophaga</taxon>
    </lineage>
</organism>
<dbReference type="AlphaFoldDB" id="A0AAE3UB92"/>
<dbReference type="Proteomes" id="UP001241110">
    <property type="component" value="Unassembled WGS sequence"/>
</dbReference>
<dbReference type="RefSeq" id="WP_313989734.1">
    <property type="nucleotide sequence ID" value="NZ_JASJOS010000032.1"/>
</dbReference>
<evidence type="ECO:0000313" key="1">
    <source>
        <dbReference type="EMBL" id="MDJ1486271.1"/>
    </source>
</evidence>
<sequence length="84" mass="9848">FIIIELGDIPLWAIKVRQNLNNFIKLISFTRKSCVPIFRTTSILLEISRLVLKEREAIDTIASLKTFRVFYNTFLTTLFGLLWI</sequence>
<evidence type="ECO:0000313" key="2">
    <source>
        <dbReference type="Proteomes" id="UP001241110"/>
    </source>
</evidence>
<protein>
    <submittedName>
        <fullName evidence="1">Uncharacterized protein</fullName>
    </submittedName>
</protein>
<feature type="non-terminal residue" evidence="1">
    <location>
        <position position="1"/>
    </location>
</feature>